<dbReference type="AlphaFoldDB" id="A0A2P7QW60"/>
<feature type="signal peptide" evidence="8">
    <location>
        <begin position="1"/>
        <end position="25"/>
    </location>
</feature>
<comment type="caution">
    <text evidence="9">The sequence shown here is derived from an EMBL/GenBank/DDBJ whole genome shotgun (WGS) entry which is preliminary data.</text>
</comment>
<dbReference type="HAMAP" id="MF_00416">
    <property type="entry name" value="FlgI"/>
    <property type="match status" value="1"/>
</dbReference>
<dbReference type="GO" id="GO:0071973">
    <property type="term" value="P:bacterial-type flagellum-dependent cell motility"/>
    <property type="evidence" value="ECO:0007669"/>
    <property type="project" value="InterPro"/>
</dbReference>
<keyword evidence="10" id="KW-1185">Reference proteome</keyword>
<reference evidence="9 10" key="1">
    <citation type="submission" date="2018-03" db="EMBL/GenBank/DDBJ databases">
        <title>The draft genome of Sphingosinicella sp. GL-C-18.</title>
        <authorList>
            <person name="Liu L."/>
            <person name="Li L."/>
            <person name="Liang L."/>
            <person name="Zhang X."/>
            <person name="Wang T."/>
        </authorList>
    </citation>
    <scope>NUCLEOTIDE SEQUENCE [LARGE SCALE GENOMIC DNA]</scope>
    <source>
        <strain evidence="9 10">GL-C-18</strain>
    </source>
</reference>
<dbReference type="GO" id="GO:0005198">
    <property type="term" value="F:structural molecule activity"/>
    <property type="evidence" value="ECO:0007669"/>
    <property type="project" value="InterPro"/>
</dbReference>
<dbReference type="PANTHER" id="PTHR30381:SF0">
    <property type="entry name" value="FLAGELLAR P-RING PROTEIN"/>
    <property type="match status" value="1"/>
</dbReference>
<comment type="function">
    <text evidence="1 8">Assembles around the rod to form the L-ring and probably protects the motor/basal body from shearing forces during rotation.</text>
</comment>
<keyword evidence="4 8" id="KW-0732">Signal</keyword>
<dbReference type="NCBIfam" id="NF003676">
    <property type="entry name" value="PRK05303.1"/>
    <property type="match status" value="1"/>
</dbReference>
<comment type="subcellular location">
    <subcellularLocation>
        <location evidence="2 8">Bacterial flagellum basal body</location>
    </subcellularLocation>
</comment>
<dbReference type="Pfam" id="PF02119">
    <property type="entry name" value="FlgI"/>
    <property type="match status" value="1"/>
</dbReference>
<dbReference type="GO" id="GO:0030288">
    <property type="term" value="C:outer membrane-bounded periplasmic space"/>
    <property type="evidence" value="ECO:0007669"/>
    <property type="project" value="InterPro"/>
</dbReference>
<gene>
    <name evidence="8" type="primary">flgI</name>
    <name evidence="9" type="ORF">C7I55_08235</name>
</gene>
<name>A0A2P7QW60_9SPHN</name>
<evidence type="ECO:0000256" key="3">
    <source>
        <dbReference type="ARBA" id="ARBA00019515"/>
    </source>
</evidence>
<dbReference type="RefSeq" id="WP_106512380.1">
    <property type="nucleotide sequence ID" value="NZ_PXYI01000002.1"/>
</dbReference>
<keyword evidence="9" id="KW-0966">Cell projection</keyword>
<evidence type="ECO:0000256" key="5">
    <source>
        <dbReference type="ARBA" id="ARBA00022764"/>
    </source>
</evidence>
<keyword evidence="9" id="KW-0282">Flagellum</keyword>
<evidence type="ECO:0000313" key="10">
    <source>
        <dbReference type="Proteomes" id="UP000241167"/>
    </source>
</evidence>
<evidence type="ECO:0000256" key="1">
    <source>
        <dbReference type="ARBA" id="ARBA00002591"/>
    </source>
</evidence>
<evidence type="ECO:0000313" key="9">
    <source>
        <dbReference type="EMBL" id="PSJ42211.1"/>
    </source>
</evidence>
<sequence length="376" mass="39223" precursor="true">MRIAARTMWSAAAALLALSVPLAPAAAQQVPLKALGRFDGWRDNALIGYGLVTGLAGSGDTRRSAMTRQALRNVLSRLGTAVTDDQISSRNVAVVIVTARLQPSANVGDKMDAVISSVGDARSLAGGTLLMTPLLGPDQKPYALAQGPLVAGGHNFESDLNQQQRNYPTTALLQGGATVEVPVDSQVLQPQGEIGFLLSDPGFSTAQRIAEAVNGRFGPGIAWVKNADEVKIRYRGAPDATAAFLAQLEDVSVEPATAPRVVINERTGTIVAGGGVMISSVSISQGDIKVTVTGERQASQPSFIDGFASDVRSLVVTNTKLEVSEDAGEAVIRFPNTAVADLVEGLARARVTTRRTISILQAIKAAGALHADIIVQ</sequence>
<comment type="similarity">
    <text evidence="8">Belongs to the FlgI family.</text>
</comment>
<dbReference type="InterPro" id="IPR001782">
    <property type="entry name" value="Flag_FlgI"/>
</dbReference>
<evidence type="ECO:0000256" key="6">
    <source>
        <dbReference type="ARBA" id="ARBA00023143"/>
    </source>
</evidence>
<organism evidence="9 10">
    <name type="scientific">Allosphingosinicella deserti</name>
    <dbReference type="NCBI Taxonomy" id="2116704"/>
    <lineage>
        <taxon>Bacteria</taxon>
        <taxon>Pseudomonadati</taxon>
        <taxon>Pseudomonadota</taxon>
        <taxon>Alphaproteobacteria</taxon>
        <taxon>Sphingomonadales</taxon>
        <taxon>Sphingomonadaceae</taxon>
        <taxon>Allosphingosinicella</taxon>
    </lineage>
</organism>
<evidence type="ECO:0000256" key="8">
    <source>
        <dbReference type="HAMAP-Rule" id="MF_00416"/>
    </source>
</evidence>
<dbReference type="GO" id="GO:0009428">
    <property type="term" value="C:bacterial-type flagellum basal body, distal rod, P ring"/>
    <property type="evidence" value="ECO:0007669"/>
    <property type="project" value="InterPro"/>
</dbReference>
<dbReference type="OrthoDB" id="9786431at2"/>
<keyword evidence="9" id="KW-0969">Cilium</keyword>
<keyword evidence="5" id="KW-0574">Periplasm</keyword>
<evidence type="ECO:0000256" key="4">
    <source>
        <dbReference type="ARBA" id="ARBA00022729"/>
    </source>
</evidence>
<comment type="subunit">
    <text evidence="8">The basal body constitutes a major portion of the flagellar organelle and consists of four rings (L,P,S, and M) mounted on a central rod.</text>
</comment>
<protein>
    <recommendedName>
        <fullName evidence="3 8">Flagellar P-ring protein</fullName>
    </recommendedName>
    <alternativeName>
        <fullName evidence="7 8">Basal body P-ring protein</fullName>
    </alternativeName>
</protein>
<evidence type="ECO:0000256" key="7">
    <source>
        <dbReference type="ARBA" id="ARBA00032344"/>
    </source>
</evidence>
<proteinExistence type="inferred from homology"/>
<keyword evidence="6 8" id="KW-0975">Bacterial flagellum</keyword>
<accession>A0A2P7QW60</accession>
<evidence type="ECO:0000256" key="2">
    <source>
        <dbReference type="ARBA" id="ARBA00004117"/>
    </source>
</evidence>
<feature type="chain" id="PRO_5015206417" description="Flagellar P-ring protein" evidence="8">
    <location>
        <begin position="26"/>
        <end position="376"/>
    </location>
</feature>
<dbReference type="Proteomes" id="UP000241167">
    <property type="component" value="Unassembled WGS sequence"/>
</dbReference>
<dbReference type="PANTHER" id="PTHR30381">
    <property type="entry name" value="FLAGELLAR P-RING PERIPLASMIC PROTEIN FLGI"/>
    <property type="match status" value="1"/>
</dbReference>
<dbReference type="PRINTS" id="PR01010">
    <property type="entry name" value="FLGPRINGFLGI"/>
</dbReference>
<dbReference type="EMBL" id="PXYI01000002">
    <property type="protein sequence ID" value="PSJ42211.1"/>
    <property type="molecule type" value="Genomic_DNA"/>
</dbReference>